<dbReference type="InterPro" id="IPR045031">
    <property type="entry name" value="DHP_synth-like"/>
</dbReference>
<dbReference type="Proteomes" id="UP000199202">
    <property type="component" value="Unassembled WGS sequence"/>
</dbReference>
<organism evidence="2 3">
    <name type="scientific">Nonomuraea jiangxiensis</name>
    <dbReference type="NCBI Taxonomy" id="633440"/>
    <lineage>
        <taxon>Bacteria</taxon>
        <taxon>Bacillati</taxon>
        <taxon>Actinomycetota</taxon>
        <taxon>Actinomycetes</taxon>
        <taxon>Streptosporangiales</taxon>
        <taxon>Streptosporangiaceae</taxon>
        <taxon>Nonomuraea</taxon>
    </lineage>
</organism>
<feature type="domain" description="Pterin-binding" evidence="1">
    <location>
        <begin position="1"/>
        <end position="66"/>
    </location>
</feature>
<accession>A0A1G9PKS6</accession>
<reference evidence="2 3" key="1">
    <citation type="submission" date="2016-10" db="EMBL/GenBank/DDBJ databases">
        <authorList>
            <person name="de Groot N.N."/>
        </authorList>
    </citation>
    <scope>NUCLEOTIDE SEQUENCE [LARGE SCALE GENOMIC DNA]</scope>
    <source>
        <strain evidence="2 3">CGMCC 4.6533</strain>
    </source>
</reference>
<keyword evidence="3" id="KW-1185">Reference proteome</keyword>
<dbReference type="PANTHER" id="PTHR20941">
    <property type="entry name" value="FOLATE SYNTHESIS PROTEINS"/>
    <property type="match status" value="1"/>
</dbReference>
<name>A0A1G9PKS6_9ACTN</name>
<dbReference type="SUPFAM" id="SSF51717">
    <property type="entry name" value="Dihydropteroate synthetase-like"/>
    <property type="match status" value="1"/>
</dbReference>
<dbReference type="InterPro" id="IPR000489">
    <property type="entry name" value="Pterin-binding_dom"/>
</dbReference>
<evidence type="ECO:0000313" key="3">
    <source>
        <dbReference type="Proteomes" id="UP000199202"/>
    </source>
</evidence>
<dbReference type="GO" id="GO:0046654">
    <property type="term" value="P:tetrahydrofolate biosynthetic process"/>
    <property type="evidence" value="ECO:0007669"/>
    <property type="project" value="TreeGrafter"/>
</dbReference>
<dbReference type="PROSITE" id="PS50972">
    <property type="entry name" value="PTERIN_BINDING"/>
    <property type="match status" value="1"/>
</dbReference>
<evidence type="ECO:0000313" key="2">
    <source>
        <dbReference type="EMBL" id="SDL99319.1"/>
    </source>
</evidence>
<protein>
    <submittedName>
        <fullName evidence="2">Dihydropteroate synthase type 3</fullName>
    </submittedName>
</protein>
<proteinExistence type="predicted"/>
<sequence length="76" mass="7770">MAAEGPSVLTVAVLSSPSRKSFLRMLTGRDLADIGPATLAAELYAARQGVDFIRTHDVAAIGDALTVCEALDGGAP</sequence>
<dbReference type="EMBL" id="FNDJ01000034">
    <property type="protein sequence ID" value="SDL99319.1"/>
    <property type="molecule type" value="Genomic_DNA"/>
</dbReference>
<dbReference type="STRING" id="633440.SAMN05421869_13424"/>
<dbReference type="AlphaFoldDB" id="A0A1G9PKS6"/>
<dbReference type="PANTHER" id="PTHR20941:SF1">
    <property type="entry name" value="FOLIC ACID SYNTHESIS PROTEIN FOL1"/>
    <property type="match status" value="1"/>
</dbReference>
<dbReference type="InterPro" id="IPR011005">
    <property type="entry name" value="Dihydropteroate_synth-like_sf"/>
</dbReference>
<evidence type="ECO:0000259" key="1">
    <source>
        <dbReference type="PROSITE" id="PS50972"/>
    </source>
</evidence>
<dbReference type="Gene3D" id="3.20.20.20">
    <property type="entry name" value="Dihydropteroate synthase-like"/>
    <property type="match status" value="1"/>
</dbReference>
<gene>
    <name evidence="2" type="ORF">SAMN05421869_13424</name>
</gene>
<dbReference type="GO" id="GO:0004156">
    <property type="term" value="F:dihydropteroate synthase activity"/>
    <property type="evidence" value="ECO:0007669"/>
    <property type="project" value="TreeGrafter"/>
</dbReference>